<dbReference type="PROSITE" id="PS00396">
    <property type="entry name" value="TOPO_IA_1"/>
    <property type="match status" value="1"/>
</dbReference>
<evidence type="ECO:0000259" key="6">
    <source>
        <dbReference type="PROSITE" id="PS52039"/>
    </source>
</evidence>
<evidence type="ECO:0000313" key="7">
    <source>
        <dbReference type="EMBL" id="KAF5960284.1"/>
    </source>
</evidence>
<evidence type="ECO:0000256" key="3">
    <source>
        <dbReference type="ARBA" id="ARBA00023235"/>
    </source>
</evidence>
<gene>
    <name evidence="7" type="ORF">HYC85_001493</name>
</gene>
<dbReference type="InterPro" id="IPR013497">
    <property type="entry name" value="Topo_IA_cen"/>
</dbReference>
<feature type="domain" description="Topo IA-type catalytic" evidence="6">
    <location>
        <begin position="1"/>
        <end position="397"/>
    </location>
</feature>
<dbReference type="AlphaFoldDB" id="A0A7J7I7F2"/>
<dbReference type="GO" id="GO:0005634">
    <property type="term" value="C:nucleus"/>
    <property type="evidence" value="ECO:0007669"/>
    <property type="project" value="TreeGrafter"/>
</dbReference>
<dbReference type="PROSITE" id="PS52039">
    <property type="entry name" value="TOPO_IA_2"/>
    <property type="match status" value="1"/>
</dbReference>
<keyword evidence="8" id="KW-1185">Reference proteome</keyword>
<dbReference type="Proteomes" id="UP000593564">
    <property type="component" value="Unassembled WGS sequence"/>
</dbReference>
<comment type="catalytic activity">
    <reaction evidence="4">
        <text>ATP-independent breakage of single-stranded DNA, followed by passage and rejoining.</text>
        <dbReference type="EC" id="5.6.2.1"/>
    </reaction>
</comment>
<proteinExistence type="inferred from homology"/>
<dbReference type="GO" id="GO:0003917">
    <property type="term" value="F:DNA topoisomerase type I (single strand cut, ATP-independent) activity"/>
    <property type="evidence" value="ECO:0007669"/>
    <property type="project" value="UniProtKB-EC"/>
</dbReference>
<dbReference type="SUPFAM" id="SSF56712">
    <property type="entry name" value="Prokaryotic type I DNA topoisomerase"/>
    <property type="match status" value="1"/>
</dbReference>
<feature type="region of interest" description="Disordered" evidence="5">
    <location>
        <begin position="1"/>
        <end position="33"/>
    </location>
</feature>
<dbReference type="GO" id="GO:0031422">
    <property type="term" value="C:RecQ family helicase-topoisomerase III complex"/>
    <property type="evidence" value="ECO:0007669"/>
    <property type="project" value="TreeGrafter"/>
</dbReference>
<evidence type="ECO:0000256" key="5">
    <source>
        <dbReference type="SAM" id="MobiDB-lite"/>
    </source>
</evidence>
<dbReference type="SMART" id="SM00437">
    <property type="entry name" value="TOP1Ac"/>
    <property type="match status" value="1"/>
</dbReference>
<evidence type="ECO:0000256" key="2">
    <source>
        <dbReference type="ARBA" id="ARBA00023125"/>
    </source>
</evidence>
<dbReference type="Gene3D" id="1.10.290.10">
    <property type="entry name" value="Topoisomerase I, domain 4"/>
    <property type="match status" value="1"/>
</dbReference>
<dbReference type="Pfam" id="PF01131">
    <property type="entry name" value="Topoisom_bac"/>
    <property type="match status" value="2"/>
</dbReference>
<dbReference type="EMBL" id="JACBKZ010000001">
    <property type="protein sequence ID" value="KAF5960284.1"/>
    <property type="molecule type" value="Genomic_DNA"/>
</dbReference>
<comment type="caution">
    <text evidence="7">The sequence shown here is derived from an EMBL/GenBank/DDBJ whole genome shotgun (WGS) entry which is preliminary data.</text>
</comment>
<dbReference type="InterPro" id="IPR013826">
    <property type="entry name" value="Topo_IA_cen_sub3"/>
</dbReference>
<name>A0A7J7I7F2_CAMSI</name>
<organism evidence="7 8">
    <name type="scientific">Camellia sinensis</name>
    <name type="common">Tea plant</name>
    <name type="synonym">Thea sinensis</name>
    <dbReference type="NCBI Taxonomy" id="4442"/>
    <lineage>
        <taxon>Eukaryota</taxon>
        <taxon>Viridiplantae</taxon>
        <taxon>Streptophyta</taxon>
        <taxon>Embryophyta</taxon>
        <taxon>Tracheophyta</taxon>
        <taxon>Spermatophyta</taxon>
        <taxon>Magnoliopsida</taxon>
        <taxon>eudicotyledons</taxon>
        <taxon>Gunneridae</taxon>
        <taxon>Pentapetalae</taxon>
        <taxon>asterids</taxon>
        <taxon>Ericales</taxon>
        <taxon>Theaceae</taxon>
        <taxon>Camellia</taxon>
    </lineage>
</organism>
<keyword evidence="3 4" id="KW-0413">Isomerase</keyword>
<dbReference type="InterPro" id="IPR023405">
    <property type="entry name" value="Topo_IA_core_domain"/>
</dbReference>
<dbReference type="InterPro" id="IPR003602">
    <property type="entry name" value="Topo_IA_DNA-bd_dom"/>
</dbReference>
<reference evidence="8" key="1">
    <citation type="journal article" date="2020" name="Nat. Commun.">
        <title>Genome assembly of wild tea tree DASZ reveals pedigree and selection history of tea varieties.</title>
        <authorList>
            <person name="Zhang W."/>
            <person name="Zhang Y."/>
            <person name="Qiu H."/>
            <person name="Guo Y."/>
            <person name="Wan H."/>
            <person name="Zhang X."/>
            <person name="Scossa F."/>
            <person name="Alseekh S."/>
            <person name="Zhang Q."/>
            <person name="Wang P."/>
            <person name="Xu L."/>
            <person name="Schmidt M.H."/>
            <person name="Jia X."/>
            <person name="Li D."/>
            <person name="Zhu A."/>
            <person name="Guo F."/>
            <person name="Chen W."/>
            <person name="Ni D."/>
            <person name="Usadel B."/>
            <person name="Fernie A.R."/>
            <person name="Wen W."/>
        </authorList>
    </citation>
    <scope>NUCLEOTIDE SEQUENCE [LARGE SCALE GENOMIC DNA]</scope>
    <source>
        <strain evidence="8">cv. G240</strain>
    </source>
</reference>
<dbReference type="Gene3D" id="1.10.460.10">
    <property type="entry name" value="Topoisomerase I, domain 2"/>
    <property type="match status" value="1"/>
</dbReference>
<dbReference type="InterPro" id="IPR013824">
    <property type="entry name" value="Topo_IA_cen_sub1"/>
</dbReference>
<dbReference type="GO" id="GO:0006265">
    <property type="term" value="P:DNA topological change"/>
    <property type="evidence" value="ECO:0007669"/>
    <property type="project" value="InterPro"/>
</dbReference>
<dbReference type="InterPro" id="IPR013825">
    <property type="entry name" value="Topo_IA_cen_sub2"/>
</dbReference>
<protein>
    <recommendedName>
        <fullName evidence="4">DNA topoisomerase</fullName>
        <ecNumber evidence="4">5.6.2.1</ecNumber>
    </recommendedName>
</protein>
<dbReference type="Gene3D" id="2.70.20.10">
    <property type="entry name" value="Topoisomerase I, domain 3"/>
    <property type="match status" value="2"/>
</dbReference>
<dbReference type="GO" id="GO:0006310">
    <property type="term" value="P:DNA recombination"/>
    <property type="evidence" value="ECO:0007669"/>
    <property type="project" value="TreeGrafter"/>
</dbReference>
<dbReference type="GO" id="GO:0003677">
    <property type="term" value="F:DNA binding"/>
    <property type="evidence" value="ECO:0007669"/>
    <property type="project" value="UniProtKB-KW"/>
</dbReference>
<reference evidence="7 8" key="2">
    <citation type="submission" date="2020-07" db="EMBL/GenBank/DDBJ databases">
        <title>Genome assembly of wild tea tree DASZ reveals pedigree and selection history of tea varieties.</title>
        <authorList>
            <person name="Zhang W."/>
        </authorList>
    </citation>
    <scope>NUCLEOTIDE SEQUENCE [LARGE SCALE GENOMIC DNA]</scope>
    <source>
        <strain evidence="8">cv. G240</strain>
        <tissue evidence="7">Leaf</tissue>
    </source>
</reference>
<dbReference type="PANTHER" id="PTHR11390:SF21">
    <property type="entry name" value="DNA TOPOISOMERASE 3-ALPHA"/>
    <property type="match status" value="1"/>
</dbReference>
<evidence type="ECO:0000313" key="8">
    <source>
        <dbReference type="Proteomes" id="UP000593564"/>
    </source>
</evidence>
<accession>A0A7J7I7F2</accession>
<dbReference type="InterPro" id="IPR023406">
    <property type="entry name" value="Topo_IA_AS"/>
</dbReference>
<sequence length="483" mass="55452">MQRPRSPVTEGGAAVTEGRERDRPVARERERGERRERGHMFDYTCVVIIYEMCVQEPTATPIKDFYSKSNIICTWSMILVPPECRTMILFLKKYMVIISVQLTKVRQQEKLKYPPHPLNTIELEKRASRYFRMSSEQTMKVAEDLYQTGFISYPRTETDSFSERTDLRAIVQEQGGHPIWGSYAQRLLDPGEGLWRNAVTPRRKPCASLACFKSRLRCATSAKRLAWDQFRRTGCASMRLAPRRAFNNTGWVTKNYLDVYRFESWGGSMIPTYTFGQQFIPTTLTLDSGVTRPPSLLSETDLLNCMDKAGIGADATMHDHIKKLLDRFYATKDFNTRFSPTNLGEALVMGYDDMGYELWKPYLRAMMENDMKAVSIGTKRKAEVLSTCLEQMKACFLDARLNKVKLFEAMGIFFERCNSRSGADEQHAVGDAVRRCGVCQESDMVLKRKPDGNFMVGCLGYPQNPDMDLTILRSIWEQLIRIV</sequence>
<dbReference type="PANTHER" id="PTHR11390">
    <property type="entry name" value="PROKARYOTIC DNA TOPOISOMERASE"/>
    <property type="match status" value="1"/>
</dbReference>
<dbReference type="EC" id="5.6.2.1" evidence="4"/>
<evidence type="ECO:0000256" key="1">
    <source>
        <dbReference type="ARBA" id="ARBA00023029"/>
    </source>
</evidence>
<comment type="similarity">
    <text evidence="4">Belongs to the type IA topoisomerase family.</text>
</comment>
<evidence type="ECO:0000256" key="4">
    <source>
        <dbReference type="RuleBase" id="RU362092"/>
    </source>
</evidence>
<keyword evidence="2 4" id="KW-0238">DNA-binding</keyword>
<dbReference type="GO" id="GO:0006281">
    <property type="term" value="P:DNA repair"/>
    <property type="evidence" value="ECO:0007669"/>
    <property type="project" value="TreeGrafter"/>
</dbReference>
<feature type="compositionally biased region" description="Basic and acidic residues" evidence="5">
    <location>
        <begin position="17"/>
        <end position="33"/>
    </location>
</feature>
<comment type="function">
    <text evidence="4">Introduces a single-strand break via transesterification at a target site in duplex DNA. Releases the supercoiling and torsional tension of DNA introduced during the DNA replication and transcription by transiently cleaving and rejoining one strand of the DNA duplex. The scissile phosphodiester is attacked by the catalytic tyrosine of the enzyme, resulting in the formation of a DNA-(5'-phosphotyrosyl)-enzyme intermediate and the expulsion of a 3'-OH DNA strand.</text>
</comment>
<keyword evidence="1 4" id="KW-0799">Topoisomerase</keyword>
<dbReference type="InterPro" id="IPR000380">
    <property type="entry name" value="Topo_IA"/>
</dbReference>